<comment type="caution">
    <text evidence="1">The sequence shown here is derived from an EMBL/GenBank/DDBJ whole genome shotgun (WGS) entry which is preliminary data.</text>
</comment>
<accession>A0ABV8JEA1</accession>
<dbReference type="SUPFAM" id="SSF140376">
    <property type="entry name" value="ChaB-like"/>
    <property type="match status" value="1"/>
</dbReference>
<dbReference type="InterPro" id="IPR037205">
    <property type="entry name" value="ChaB_sf"/>
</dbReference>
<dbReference type="Gene3D" id="1.10.1740.70">
    <property type="entry name" value="ChaB"/>
    <property type="match status" value="1"/>
</dbReference>
<dbReference type="Proteomes" id="UP001595843">
    <property type="component" value="Unassembled WGS sequence"/>
</dbReference>
<sequence>MGVSRLAQEVEELPLRDAINDHLSDRAKEIYSSAYNMIWIHTEGEKEEREYLAHQVAWDRLKQEYNKKQARIRFELNLSQGFSRLHPGKK</sequence>
<protein>
    <submittedName>
        <fullName evidence="1">ChaB family protein</fullName>
    </submittedName>
</protein>
<reference evidence="2" key="1">
    <citation type="journal article" date="2019" name="Int. J. Syst. Evol. Microbiol.">
        <title>The Global Catalogue of Microorganisms (GCM) 10K type strain sequencing project: providing services to taxonomists for standard genome sequencing and annotation.</title>
        <authorList>
            <consortium name="The Broad Institute Genomics Platform"/>
            <consortium name="The Broad Institute Genome Sequencing Center for Infectious Disease"/>
            <person name="Wu L."/>
            <person name="Ma J."/>
        </authorList>
    </citation>
    <scope>NUCLEOTIDE SEQUENCE [LARGE SCALE GENOMIC DNA]</scope>
    <source>
        <strain evidence="2">IBRC-M 10813</strain>
    </source>
</reference>
<evidence type="ECO:0000313" key="2">
    <source>
        <dbReference type="Proteomes" id="UP001595843"/>
    </source>
</evidence>
<keyword evidence="2" id="KW-1185">Reference proteome</keyword>
<dbReference type="InterPro" id="IPR009317">
    <property type="entry name" value="ChaB"/>
</dbReference>
<gene>
    <name evidence="1" type="ORF">ACFOUO_04855</name>
</gene>
<organism evidence="1 2">
    <name type="scientific">Salinithrix halophila</name>
    <dbReference type="NCBI Taxonomy" id="1485204"/>
    <lineage>
        <taxon>Bacteria</taxon>
        <taxon>Bacillati</taxon>
        <taxon>Bacillota</taxon>
        <taxon>Bacilli</taxon>
        <taxon>Bacillales</taxon>
        <taxon>Thermoactinomycetaceae</taxon>
        <taxon>Salinithrix</taxon>
    </lineage>
</organism>
<dbReference type="EMBL" id="JBHSAP010000007">
    <property type="protein sequence ID" value="MFC4076135.1"/>
    <property type="molecule type" value="Genomic_DNA"/>
</dbReference>
<dbReference type="Pfam" id="PF06150">
    <property type="entry name" value="ChaB"/>
    <property type="match status" value="1"/>
</dbReference>
<evidence type="ECO:0000313" key="1">
    <source>
        <dbReference type="EMBL" id="MFC4076135.1"/>
    </source>
</evidence>
<name>A0ABV8JEA1_9BACL</name>
<proteinExistence type="predicted"/>